<proteinExistence type="predicted"/>
<dbReference type="KEGG" id="vg:5141880"/>
<keyword evidence="2" id="KW-1185">Reference proteome</keyword>
<accession>Q0N455</accession>
<dbReference type="OrthoDB" id="27883at10239"/>
<sequence length="87" mass="10034">MYSSIKDLPRSTRVLPYHGKRIFMKAFNNALKTYETEEAAYRVAWAAVKRKYYKNKNGRWVSYANANAYDTTSSSESESTTTESDTD</sequence>
<protein>
    <submittedName>
        <fullName evidence="1">Ac60-like protein</fullName>
    </submittedName>
</protein>
<name>Q0N455_9ABAC</name>
<evidence type="ECO:0000313" key="1">
    <source>
        <dbReference type="EMBL" id="ABF47388.1"/>
    </source>
</evidence>
<dbReference type="EMBL" id="DQ504428">
    <property type="protein sequence ID" value="ABF47388.1"/>
    <property type="molecule type" value="Genomic_DNA"/>
</dbReference>
<organism evidence="1 2">
    <name type="scientific">Clanis bilineata nucleopolyhedrovirus</name>
    <dbReference type="NCBI Taxonomy" id="1307957"/>
    <lineage>
        <taxon>Viruses</taxon>
        <taxon>Viruses incertae sedis</taxon>
        <taxon>Naldaviricetes</taxon>
        <taxon>Lefavirales</taxon>
        <taxon>Baculoviridae</taxon>
        <taxon>Alphabaculovirus</taxon>
        <taxon>Alphabaculovirus clabilineatae</taxon>
    </lineage>
</organism>
<reference evidence="1 2" key="1">
    <citation type="journal article" date="2009" name="BMC Genomics">
        <title>Genomic sequence, organization and characteristics of a new nucleopolyhedrovirus isolated from Clanis bilineata larva.</title>
        <authorList>
            <person name="Zhu S.Y."/>
            <person name="Yi J.P."/>
            <person name="Shen W.D."/>
            <person name="Wang L.Q."/>
            <person name="He H.G."/>
            <person name="Wang Y."/>
            <person name="Li B."/>
            <person name="Wang W.B."/>
        </authorList>
    </citation>
    <scope>NUCLEOTIDE SEQUENCE [LARGE SCALE GENOMIC DNA]</scope>
    <source>
        <strain evidence="1">DZ1</strain>
    </source>
</reference>
<dbReference type="Pfam" id="PF06150">
    <property type="entry name" value="ChaB"/>
    <property type="match status" value="1"/>
</dbReference>
<dbReference type="SUPFAM" id="SSF140376">
    <property type="entry name" value="ChaB-like"/>
    <property type="match status" value="1"/>
</dbReference>
<dbReference type="GeneID" id="5141880"/>
<dbReference type="InterPro" id="IPR009317">
    <property type="entry name" value="ChaB"/>
</dbReference>
<dbReference type="InterPro" id="IPR037205">
    <property type="entry name" value="ChaB_sf"/>
</dbReference>
<dbReference type="Gene3D" id="1.10.1740.70">
    <property type="entry name" value="ChaB"/>
    <property type="match status" value="1"/>
</dbReference>
<dbReference type="Proteomes" id="UP000214353">
    <property type="component" value="Segment"/>
</dbReference>
<dbReference type="RefSeq" id="YP_717583.1">
    <property type="nucleotide sequence ID" value="NC_008293.1"/>
</dbReference>
<evidence type="ECO:0000313" key="2">
    <source>
        <dbReference type="Proteomes" id="UP000214353"/>
    </source>
</evidence>